<evidence type="ECO:0000256" key="6">
    <source>
        <dbReference type="ARBA" id="ARBA00023136"/>
    </source>
</evidence>
<dbReference type="EMBL" id="JBHSXX010000001">
    <property type="protein sequence ID" value="MFC6871328.1"/>
    <property type="molecule type" value="Genomic_DNA"/>
</dbReference>
<feature type="transmembrane region" description="Helical" evidence="7">
    <location>
        <begin position="181"/>
        <end position="199"/>
    </location>
</feature>
<feature type="transmembrane region" description="Helical" evidence="7">
    <location>
        <begin position="259"/>
        <end position="276"/>
    </location>
</feature>
<dbReference type="Pfam" id="PF08817">
    <property type="entry name" value="YukD"/>
    <property type="match status" value="1"/>
</dbReference>
<feature type="transmembrane region" description="Helical" evidence="7">
    <location>
        <begin position="344"/>
        <end position="360"/>
    </location>
</feature>
<feature type="transmembrane region" description="Helical" evidence="7">
    <location>
        <begin position="122"/>
        <end position="145"/>
    </location>
</feature>
<evidence type="ECO:0000313" key="9">
    <source>
        <dbReference type="EMBL" id="MFC6871328.1"/>
    </source>
</evidence>
<dbReference type="Pfam" id="PF19053">
    <property type="entry name" value="EccD"/>
    <property type="match status" value="1"/>
</dbReference>
<keyword evidence="10" id="KW-1185">Reference proteome</keyword>
<evidence type="ECO:0000256" key="5">
    <source>
        <dbReference type="ARBA" id="ARBA00022989"/>
    </source>
</evidence>
<feature type="transmembrane region" description="Helical" evidence="7">
    <location>
        <begin position="432"/>
        <end position="455"/>
    </location>
</feature>
<proteinExistence type="inferred from homology"/>
<dbReference type="PIRSF" id="PIRSF017804">
    <property type="entry name" value="Secretion_EccD1"/>
    <property type="match status" value="1"/>
</dbReference>
<reference evidence="10" key="1">
    <citation type="journal article" date="2019" name="Int. J. Syst. Evol. Microbiol.">
        <title>The Global Catalogue of Microorganisms (GCM) 10K type strain sequencing project: providing services to taxonomists for standard genome sequencing and annotation.</title>
        <authorList>
            <consortium name="The Broad Institute Genomics Platform"/>
            <consortium name="The Broad Institute Genome Sequencing Center for Infectious Disease"/>
            <person name="Wu L."/>
            <person name="Ma J."/>
        </authorList>
    </citation>
    <scope>NUCLEOTIDE SEQUENCE [LARGE SCALE GENOMIC DNA]</scope>
    <source>
        <strain evidence="10">KCTC 32255</strain>
    </source>
</reference>
<organism evidence="9 10">
    <name type="scientific">Haloechinothrix salitolerans</name>
    <dbReference type="NCBI Taxonomy" id="926830"/>
    <lineage>
        <taxon>Bacteria</taxon>
        <taxon>Bacillati</taxon>
        <taxon>Actinomycetota</taxon>
        <taxon>Actinomycetes</taxon>
        <taxon>Pseudonocardiales</taxon>
        <taxon>Pseudonocardiaceae</taxon>
        <taxon>Haloechinothrix</taxon>
    </lineage>
</organism>
<evidence type="ECO:0000259" key="8">
    <source>
        <dbReference type="Pfam" id="PF19053"/>
    </source>
</evidence>
<feature type="transmembrane region" description="Helical" evidence="7">
    <location>
        <begin position="151"/>
        <end position="174"/>
    </location>
</feature>
<dbReference type="NCBIfam" id="TIGR03920">
    <property type="entry name" value="T7SS_EccD"/>
    <property type="match status" value="1"/>
</dbReference>
<keyword evidence="6 7" id="KW-0472">Membrane</keyword>
<dbReference type="InterPro" id="IPR044049">
    <property type="entry name" value="EccD_transm"/>
</dbReference>
<evidence type="ECO:0000313" key="10">
    <source>
        <dbReference type="Proteomes" id="UP001596337"/>
    </source>
</evidence>
<dbReference type="InterPro" id="IPR006707">
    <property type="entry name" value="T7SS_EccD"/>
</dbReference>
<comment type="caution">
    <text evidence="9">The sequence shown here is derived from an EMBL/GenBank/DDBJ whole genome shotgun (WGS) entry which is preliminary data.</text>
</comment>
<feature type="transmembrane region" description="Helical" evidence="7">
    <location>
        <begin position="399"/>
        <end position="420"/>
    </location>
</feature>
<protein>
    <submittedName>
        <fullName evidence="9">Type VII secretion integral membrane protein EccD</fullName>
    </submittedName>
</protein>
<comment type="subcellular location">
    <subcellularLocation>
        <location evidence="1">Cell membrane</location>
        <topology evidence="1">Multi-pass membrane protein</topology>
    </subcellularLocation>
</comment>
<feature type="transmembrane region" description="Helical" evidence="7">
    <location>
        <begin position="205"/>
        <end position="227"/>
    </location>
</feature>
<evidence type="ECO:0000256" key="4">
    <source>
        <dbReference type="ARBA" id="ARBA00022692"/>
    </source>
</evidence>
<dbReference type="Proteomes" id="UP001596337">
    <property type="component" value="Unassembled WGS sequence"/>
</dbReference>
<feature type="domain" description="EccD-like transmembrane" evidence="8">
    <location>
        <begin position="120"/>
        <end position="460"/>
    </location>
</feature>
<dbReference type="Gene3D" id="3.10.20.90">
    <property type="entry name" value="Phosphatidylinositol 3-kinase Catalytic Subunit, Chain A, domain 1"/>
    <property type="match status" value="1"/>
</dbReference>
<evidence type="ECO:0000256" key="7">
    <source>
        <dbReference type="SAM" id="Phobius"/>
    </source>
</evidence>
<name>A0ABW2C8E7_9PSEU</name>
<accession>A0ABW2C8E7</accession>
<feature type="transmembrane region" description="Helical" evidence="7">
    <location>
        <begin position="234"/>
        <end position="253"/>
    </location>
</feature>
<feature type="transmembrane region" description="Helical" evidence="7">
    <location>
        <begin position="320"/>
        <end position="338"/>
    </location>
</feature>
<keyword evidence="4 7" id="KW-0812">Transmembrane</keyword>
<gene>
    <name evidence="9" type="primary">eccD</name>
    <name evidence="9" type="ORF">ACFQGD_29810</name>
</gene>
<keyword evidence="3" id="KW-1003">Cell membrane</keyword>
<comment type="similarity">
    <text evidence="2">Belongs to the EccD/Snm4 family.</text>
</comment>
<keyword evidence="5 7" id="KW-1133">Transmembrane helix</keyword>
<evidence type="ECO:0000256" key="3">
    <source>
        <dbReference type="ARBA" id="ARBA00022475"/>
    </source>
</evidence>
<evidence type="ECO:0000256" key="1">
    <source>
        <dbReference type="ARBA" id="ARBA00004651"/>
    </source>
</evidence>
<feature type="transmembrane region" description="Helical" evidence="7">
    <location>
        <begin position="372"/>
        <end position="393"/>
    </location>
</feature>
<dbReference type="InterPro" id="IPR024962">
    <property type="entry name" value="YukD-like"/>
</dbReference>
<dbReference type="RefSeq" id="WP_345402270.1">
    <property type="nucleotide sequence ID" value="NZ_BAABLA010000109.1"/>
</dbReference>
<evidence type="ECO:0000256" key="2">
    <source>
        <dbReference type="ARBA" id="ARBA00006162"/>
    </source>
</evidence>
<sequence length="467" mass="47699">MATSTTVFSRVTVVAPRTRIDVALPADVAVADILPLVVEMANERSADGGSSHGGWVLAKLGGAPLDPSRTLASLGVVDGELLQLRKRNENPPPPLFDDVVDAIAESKPDNFRPWTPETAKRAGHIAGGLALAVAALALFMGGTLWGGSGLTAAIVGGIGAIGTVALGSVLAQVYNEQETGVVVAAAGGLPLAFVSGFYTVPGVSITANLLLGSVWVVIVAAASIMLIGHGISTFIASATAGTLSAITFLFALFIDQPPAGFASAAAAVSLGLISALPRATILLAKLPSPVVPSSAEELKEDSAFPDFGVIERRTTIAHQYMTGLLVGCGAIVAISAVIASSSATWYGIALAVAATLALLLRARTYANGSQAIALLTMGVLASAGIMIGWTMTANWSTRLIWIFAILILMAAGALVVGVIFPHQRFSPPLRRTVEIIEAICIAVVLPLALGVLGLYSELRSVGSSILG</sequence>